<sequence>MDEDAVVATRGRDRVRLSLDLSPELNARLEEMVGQTNASNKSEVLRKALVLMDVAVEAKGQGEKLYVSKTPPDGPAREIVGL</sequence>
<protein>
    <recommendedName>
        <fullName evidence="2">Ribbon-helix-helix protein CopG domain-containing protein</fullName>
    </recommendedName>
</protein>
<proteinExistence type="predicted"/>
<organism evidence="1">
    <name type="scientific">uncultured Thermomicrobiales bacterium</name>
    <dbReference type="NCBI Taxonomy" id="1645740"/>
    <lineage>
        <taxon>Bacteria</taxon>
        <taxon>Pseudomonadati</taxon>
        <taxon>Thermomicrobiota</taxon>
        <taxon>Thermomicrobia</taxon>
        <taxon>Thermomicrobiales</taxon>
        <taxon>environmental samples</taxon>
    </lineage>
</organism>
<name>A0A6J4U797_9BACT</name>
<gene>
    <name evidence="1" type="ORF">AVDCRST_MAG73-1882</name>
</gene>
<dbReference type="AlphaFoldDB" id="A0A6J4U797"/>
<accession>A0A6J4U797</accession>
<evidence type="ECO:0008006" key="2">
    <source>
        <dbReference type="Google" id="ProtNLM"/>
    </source>
</evidence>
<evidence type="ECO:0000313" key="1">
    <source>
        <dbReference type="EMBL" id="CAA9540542.1"/>
    </source>
</evidence>
<reference evidence="1" key="1">
    <citation type="submission" date="2020-02" db="EMBL/GenBank/DDBJ databases">
        <authorList>
            <person name="Meier V. D."/>
        </authorList>
    </citation>
    <scope>NUCLEOTIDE SEQUENCE</scope>
    <source>
        <strain evidence="1">AVDCRST_MAG73</strain>
    </source>
</reference>
<dbReference type="EMBL" id="CADCWE010000116">
    <property type="protein sequence ID" value="CAA9540542.1"/>
    <property type="molecule type" value="Genomic_DNA"/>
</dbReference>